<dbReference type="SUPFAM" id="SSF54928">
    <property type="entry name" value="RNA-binding domain, RBD"/>
    <property type="match status" value="1"/>
</dbReference>
<dbReference type="Pfam" id="PF00076">
    <property type="entry name" value="RRM_1"/>
    <property type="match status" value="1"/>
</dbReference>
<dbReference type="PANTHER" id="PTHR48027">
    <property type="entry name" value="HETEROGENEOUS NUCLEAR RIBONUCLEOPROTEIN 87F-RELATED"/>
    <property type="match status" value="1"/>
</dbReference>
<evidence type="ECO:0000313" key="4">
    <source>
        <dbReference type="EMBL" id="OGL42778.1"/>
    </source>
</evidence>
<dbReference type="PROSITE" id="PS50102">
    <property type="entry name" value="RRM"/>
    <property type="match status" value="1"/>
</dbReference>
<evidence type="ECO:0000256" key="2">
    <source>
        <dbReference type="SAM" id="MobiDB-lite"/>
    </source>
</evidence>
<gene>
    <name evidence="4" type="ORF">A2161_04250</name>
</gene>
<dbReference type="GO" id="GO:0003723">
    <property type="term" value="F:RNA binding"/>
    <property type="evidence" value="ECO:0007669"/>
    <property type="project" value="UniProtKB-KW"/>
</dbReference>
<dbReference type="InterPro" id="IPR003954">
    <property type="entry name" value="RRM_euk-type"/>
</dbReference>
<dbReference type="InterPro" id="IPR048289">
    <property type="entry name" value="RRM2_NsCP33-like"/>
</dbReference>
<feature type="region of interest" description="Disordered" evidence="2">
    <location>
        <begin position="74"/>
        <end position="101"/>
    </location>
</feature>
<dbReference type="InterPro" id="IPR012677">
    <property type="entry name" value="Nucleotide-bd_a/b_plait_sf"/>
</dbReference>
<sequence length="101" mass="10994">MSKKLYVGGLPFSVTDGQLEELFSTHGTVESAKVITDQYTNKSRGFGFVELSSNDEAQKAINALNGTEIDGRTITVNEARQKENRGSDRGGGGRGGQRNRW</sequence>
<dbReference type="EMBL" id="MGDD01000306">
    <property type="protein sequence ID" value="OGL42778.1"/>
    <property type="molecule type" value="Genomic_DNA"/>
</dbReference>
<proteinExistence type="predicted"/>
<feature type="compositionally biased region" description="Basic and acidic residues" evidence="2">
    <location>
        <begin position="79"/>
        <end position="88"/>
    </location>
</feature>
<evidence type="ECO:0000256" key="1">
    <source>
        <dbReference type="ARBA" id="ARBA00022884"/>
    </source>
</evidence>
<dbReference type="AlphaFoldDB" id="A0A1F7RNP1"/>
<dbReference type="Gene3D" id="3.30.70.330">
    <property type="match status" value="1"/>
</dbReference>
<name>A0A1F7RNP1_9BACT</name>
<dbReference type="InterPro" id="IPR035979">
    <property type="entry name" value="RBD_domain_sf"/>
</dbReference>
<keyword evidence="1" id="KW-0694">RNA-binding</keyword>
<evidence type="ECO:0000259" key="3">
    <source>
        <dbReference type="PROSITE" id="PS50102"/>
    </source>
</evidence>
<reference evidence="4 5" key="1">
    <citation type="journal article" date="2016" name="Nat. Commun.">
        <title>Thousands of microbial genomes shed light on interconnected biogeochemical processes in an aquifer system.</title>
        <authorList>
            <person name="Anantharaman K."/>
            <person name="Brown C.T."/>
            <person name="Hug L.A."/>
            <person name="Sharon I."/>
            <person name="Castelle C.J."/>
            <person name="Probst A.J."/>
            <person name="Thomas B.C."/>
            <person name="Singh A."/>
            <person name="Wilkins M.J."/>
            <person name="Karaoz U."/>
            <person name="Brodie E.L."/>
            <person name="Williams K.H."/>
            <person name="Hubbard S.S."/>
            <person name="Banfield J.F."/>
        </authorList>
    </citation>
    <scope>NUCLEOTIDE SEQUENCE [LARGE SCALE GENOMIC DNA]</scope>
</reference>
<dbReference type="CDD" id="cd21608">
    <property type="entry name" value="RRM2_NsCP33_like"/>
    <property type="match status" value="1"/>
</dbReference>
<feature type="compositionally biased region" description="Gly residues" evidence="2">
    <location>
        <begin position="89"/>
        <end position="101"/>
    </location>
</feature>
<feature type="domain" description="RRM" evidence="3">
    <location>
        <begin position="3"/>
        <end position="81"/>
    </location>
</feature>
<evidence type="ECO:0000313" key="5">
    <source>
        <dbReference type="Proteomes" id="UP000179266"/>
    </source>
</evidence>
<dbReference type="SMART" id="SM00361">
    <property type="entry name" value="RRM_1"/>
    <property type="match status" value="1"/>
</dbReference>
<dbReference type="Proteomes" id="UP000179266">
    <property type="component" value="Unassembled WGS sequence"/>
</dbReference>
<protein>
    <submittedName>
        <fullName evidence="4">RNA-binding protein</fullName>
    </submittedName>
</protein>
<dbReference type="InterPro" id="IPR052462">
    <property type="entry name" value="SLIRP/GR-RBP-like"/>
</dbReference>
<comment type="caution">
    <text evidence="4">The sequence shown here is derived from an EMBL/GenBank/DDBJ whole genome shotgun (WGS) entry which is preliminary data.</text>
</comment>
<organism evidence="4 5">
    <name type="scientific">Candidatus Schekmanbacteria bacterium RBG_13_48_7</name>
    <dbReference type="NCBI Taxonomy" id="1817878"/>
    <lineage>
        <taxon>Bacteria</taxon>
        <taxon>Candidatus Schekmaniibacteriota</taxon>
    </lineage>
</organism>
<dbReference type="SMART" id="SM00360">
    <property type="entry name" value="RRM"/>
    <property type="match status" value="1"/>
</dbReference>
<accession>A0A1F7RNP1</accession>
<dbReference type="InterPro" id="IPR000504">
    <property type="entry name" value="RRM_dom"/>
</dbReference>